<dbReference type="eggNOG" id="ENOG502SJ21">
    <property type="taxonomic scope" value="Eukaryota"/>
</dbReference>
<evidence type="ECO:0000256" key="4">
    <source>
        <dbReference type="ARBA" id="ARBA00023136"/>
    </source>
</evidence>
<keyword evidence="2 5" id="KW-0812">Transmembrane</keyword>
<dbReference type="PANTHER" id="PTHR46709:SF6">
    <property type="entry name" value="G-PROTEIN COUPLED RECEPTORS FAMILY 1 PROFILE DOMAIN-CONTAINING PROTEIN"/>
    <property type="match status" value="1"/>
</dbReference>
<evidence type="ECO:0000256" key="2">
    <source>
        <dbReference type="ARBA" id="ARBA00022692"/>
    </source>
</evidence>
<dbReference type="PROSITE" id="PS50262">
    <property type="entry name" value="G_PROTEIN_RECEP_F1_2"/>
    <property type="match status" value="1"/>
</dbReference>
<evidence type="ECO:0000259" key="6">
    <source>
        <dbReference type="PROSITE" id="PS50262"/>
    </source>
</evidence>
<dbReference type="WBParaSite" id="Csp11.Scaffold629.g15920.t1">
    <property type="protein sequence ID" value="Csp11.Scaffold629.g15920.t1"/>
    <property type="gene ID" value="Csp11.Scaffold629.g15920"/>
</dbReference>
<evidence type="ECO:0000256" key="5">
    <source>
        <dbReference type="SAM" id="Phobius"/>
    </source>
</evidence>
<organism evidence="7 8">
    <name type="scientific">Caenorhabditis tropicalis</name>
    <dbReference type="NCBI Taxonomy" id="1561998"/>
    <lineage>
        <taxon>Eukaryota</taxon>
        <taxon>Metazoa</taxon>
        <taxon>Ecdysozoa</taxon>
        <taxon>Nematoda</taxon>
        <taxon>Chromadorea</taxon>
        <taxon>Rhabditida</taxon>
        <taxon>Rhabditina</taxon>
        <taxon>Rhabditomorpha</taxon>
        <taxon>Rhabditoidea</taxon>
        <taxon>Rhabditidae</taxon>
        <taxon>Peloderinae</taxon>
        <taxon>Caenorhabditis</taxon>
    </lineage>
</organism>
<keyword evidence="3 5" id="KW-1133">Transmembrane helix</keyword>
<feature type="transmembrane region" description="Helical" evidence="5">
    <location>
        <begin position="314"/>
        <end position="333"/>
    </location>
</feature>
<sequence>MEYDYQIVESEFPPKQNCSYFGTDDVIGKMFLIGLFATLIAVTSIIFNTFYTIVFIRNPSLRRSGVFYFGVIAVIDIIMGINYIAVMVVPVYMDYYMYLPLWHIFLSYFRIVMTESNCAMFASMLMIVLATTERFLKTFDGKTISVCRKFLERNRYGVSAFCIFLACAYKYVIYYELDVEHHPDCQDFMEYEIIAGPYAMDPDYRFYFMFLLRNVLDRILPFLVLLTMNIMIVKAVKEDERLKLQKESVVSNGKTVNLKSHRRNVKDATRALISLVSIYLLSQSLQVFLTVWETINRSSLEDGFPTMYSYLNDIVSIFTLLASCLRFPIYFCCNRLIHTASIDTLQGMRITCFIGNSKKPQEYSPIHGIPNSLECGGAIDGGSKTSLSSPESISKRSAVYDEKLQEWRL</sequence>
<proteinExistence type="predicted"/>
<keyword evidence="4 5" id="KW-0472">Membrane</keyword>
<dbReference type="Gene3D" id="1.20.1070.10">
    <property type="entry name" value="Rhodopsin 7-helix transmembrane proteins"/>
    <property type="match status" value="1"/>
</dbReference>
<feature type="transmembrane region" description="Helical" evidence="5">
    <location>
        <begin position="66"/>
        <end position="93"/>
    </location>
</feature>
<evidence type="ECO:0000256" key="3">
    <source>
        <dbReference type="ARBA" id="ARBA00022989"/>
    </source>
</evidence>
<evidence type="ECO:0000313" key="7">
    <source>
        <dbReference type="Proteomes" id="UP000095282"/>
    </source>
</evidence>
<feature type="transmembrane region" description="Helical" evidence="5">
    <location>
        <begin position="219"/>
        <end position="236"/>
    </location>
</feature>
<dbReference type="GO" id="GO:0016020">
    <property type="term" value="C:membrane"/>
    <property type="evidence" value="ECO:0007669"/>
    <property type="project" value="UniProtKB-SubCell"/>
</dbReference>
<accession>A0A1I7U8G7</accession>
<reference evidence="8" key="1">
    <citation type="submission" date="2016-11" db="UniProtKB">
        <authorList>
            <consortium name="WormBaseParasite"/>
        </authorList>
    </citation>
    <scope>IDENTIFICATION</scope>
</reference>
<dbReference type="AlphaFoldDB" id="A0A1I7U8G7"/>
<evidence type="ECO:0000313" key="8">
    <source>
        <dbReference type="WBParaSite" id="Csp11.Scaffold629.g15920.t1"/>
    </source>
</evidence>
<dbReference type="CDD" id="cd14978">
    <property type="entry name" value="7tmA_FMRFamide_R-like"/>
    <property type="match status" value="1"/>
</dbReference>
<comment type="subcellular location">
    <subcellularLocation>
        <location evidence="1">Membrane</location>
    </subcellularLocation>
</comment>
<keyword evidence="7" id="KW-1185">Reference proteome</keyword>
<evidence type="ECO:0000256" key="1">
    <source>
        <dbReference type="ARBA" id="ARBA00004370"/>
    </source>
</evidence>
<name>A0A1I7U8G7_9PELO</name>
<feature type="transmembrane region" description="Helical" evidence="5">
    <location>
        <begin position="156"/>
        <end position="174"/>
    </location>
</feature>
<feature type="transmembrane region" description="Helical" evidence="5">
    <location>
        <begin position="30"/>
        <end position="54"/>
    </location>
</feature>
<feature type="transmembrane region" description="Helical" evidence="5">
    <location>
        <begin position="105"/>
        <end position="129"/>
    </location>
</feature>
<feature type="transmembrane region" description="Helical" evidence="5">
    <location>
        <begin position="271"/>
        <end position="292"/>
    </location>
</feature>
<feature type="domain" description="G-protein coupled receptors family 1 profile" evidence="6">
    <location>
        <begin position="47"/>
        <end position="330"/>
    </location>
</feature>
<protein>
    <submittedName>
        <fullName evidence="8">G_PROTEIN_RECEP_F1_2 domain-containing protein</fullName>
    </submittedName>
</protein>
<dbReference type="PANTHER" id="PTHR46709">
    <property type="entry name" value="PROTEIN CBG23488-RELATED"/>
    <property type="match status" value="1"/>
</dbReference>
<dbReference type="Proteomes" id="UP000095282">
    <property type="component" value="Unplaced"/>
</dbReference>
<dbReference type="InterPro" id="IPR017452">
    <property type="entry name" value="GPCR_Rhodpsn_7TM"/>
</dbReference>
<dbReference type="SUPFAM" id="SSF81321">
    <property type="entry name" value="Family A G protein-coupled receptor-like"/>
    <property type="match status" value="1"/>
</dbReference>